<organism evidence="3 4">
    <name type="scientific">Candidatus Terraquivivens tikiterensis</name>
    <dbReference type="NCBI Taxonomy" id="1980982"/>
    <lineage>
        <taxon>Archaea</taxon>
        <taxon>Nitrososphaerota</taxon>
        <taxon>Candidatus Wolframiiraptoraceae</taxon>
        <taxon>Candidatus Terraquivivens</taxon>
    </lineage>
</organism>
<dbReference type="CDD" id="cd09874">
    <property type="entry name" value="PIN_MT3492-like"/>
    <property type="match status" value="1"/>
</dbReference>
<comment type="caution">
    <text evidence="3">The sequence shown here is derived from an EMBL/GenBank/DDBJ whole genome shotgun (WGS) entry which is preliminary data.</text>
</comment>
<dbReference type="AlphaFoldDB" id="A0A2R7Y6K9"/>
<dbReference type="Pfam" id="PF01850">
    <property type="entry name" value="PIN"/>
    <property type="match status" value="1"/>
</dbReference>
<dbReference type="InterPro" id="IPR002716">
    <property type="entry name" value="PIN_dom"/>
</dbReference>
<dbReference type="EMBL" id="NDWU01000005">
    <property type="protein sequence ID" value="PUA33017.1"/>
    <property type="molecule type" value="Genomic_DNA"/>
</dbReference>
<dbReference type="Gene3D" id="3.40.50.1010">
    <property type="entry name" value="5'-nuclease"/>
    <property type="match status" value="1"/>
</dbReference>
<feature type="domain" description="PIN" evidence="2">
    <location>
        <begin position="8"/>
        <end position="140"/>
    </location>
</feature>
<keyword evidence="1" id="KW-1133">Transmembrane helix</keyword>
<keyword evidence="1" id="KW-0812">Transmembrane</keyword>
<evidence type="ECO:0000313" key="3">
    <source>
        <dbReference type="EMBL" id="PUA33017.1"/>
    </source>
</evidence>
<protein>
    <recommendedName>
        <fullName evidence="2">PIN domain-containing protein</fullName>
    </recommendedName>
</protein>
<gene>
    <name evidence="3" type="ORF">B9J98_02765</name>
</gene>
<evidence type="ECO:0000256" key="1">
    <source>
        <dbReference type="SAM" id="Phobius"/>
    </source>
</evidence>
<reference evidence="3 4" key="1">
    <citation type="submission" date="2017-04" db="EMBL/GenBank/DDBJ databases">
        <title>Draft Aigarchaeota genome from a New Zealand hot spring.</title>
        <authorList>
            <person name="Reysenbach A.-L."/>
            <person name="Donaho J.A."/>
            <person name="Gerhart J."/>
            <person name="Kelley J.F."/>
            <person name="Kouba K."/>
            <person name="Podar M."/>
            <person name="Stott M."/>
        </authorList>
    </citation>
    <scope>NUCLEOTIDE SEQUENCE [LARGE SCALE GENOMIC DNA]</scope>
    <source>
        <strain evidence="3">NZ13_MG1</strain>
    </source>
</reference>
<name>A0A2R7Y6K9_9ARCH</name>
<dbReference type="SUPFAM" id="SSF88723">
    <property type="entry name" value="PIN domain-like"/>
    <property type="match status" value="1"/>
</dbReference>
<evidence type="ECO:0000313" key="4">
    <source>
        <dbReference type="Proteomes" id="UP000244066"/>
    </source>
</evidence>
<accession>A0A2R7Y6K9</accession>
<dbReference type="Proteomes" id="UP000244066">
    <property type="component" value="Unassembled WGS sequence"/>
</dbReference>
<feature type="transmembrane region" description="Helical" evidence="1">
    <location>
        <begin position="120"/>
        <end position="139"/>
    </location>
</feature>
<dbReference type="InterPro" id="IPR029060">
    <property type="entry name" value="PIN-like_dom_sf"/>
</dbReference>
<evidence type="ECO:0000259" key="2">
    <source>
        <dbReference type="Pfam" id="PF01850"/>
    </source>
</evidence>
<keyword evidence="1" id="KW-0472">Membrane</keyword>
<sequence>MKNSLKRIYLDTSAYVKHFSPEPSSEAVDKLLELCEEGRVSIVMSYWAINEAIAALDRKFRRRETTLQERNQAIATILAETSRLAAEGKLVIIPVTQENVSNSLRYVVEKHLSAGDALHLFSAILGLCSIFVATDQFLLKAAKE</sequence>
<proteinExistence type="predicted"/>